<evidence type="ECO:0000256" key="6">
    <source>
        <dbReference type="ARBA" id="ARBA00023212"/>
    </source>
</evidence>
<keyword evidence="5" id="KW-0970">Cilium biogenesis/degradation</keyword>
<protein>
    <recommendedName>
        <fullName evidence="3">LisH domain-containing protein ARMC9</fullName>
    </recommendedName>
</protein>
<dbReference type="KEGG" id="obi:106870417"/>
<dbReference type="OrthoDB" id="538223at2759"/>
<dbReference type="Pfam" id="PF21051">
    <property type="entry name" value="ARMC9_LisH"/>
    <property type="match status" value="1"/>
</dbReference>
<dbReference type="Pfam" id="PF23138">
    <property type="entry name" value="CTLH_Armc9"/>
    <property type="match status" value="1"/>
</dbReference>
<feature type="compositionally biased region" description="Polar residues" evidence="8">
    <location>
        <begin position="754"/>
        <end position="768"/>
    </location>
</feature>
<feature type="domain" description="LisH" evidence="9">
    <location>
        <begin position="456"/>
        <end position="575"/>
    </location>
</feature>
<dbReference type="GO" id="GO:0005814">
    <property type="term" value="C:centriole"/>
    <property type="evidence" value="ECO:0007669"/>
    <property type="project" value="UniProtKB-SubCell"/>
</dbReference>
<keyword evidence="4" id="KW-0963">Cytoplasm</keyword>
<accession>A0A0L8HIW9</accession>
<evidence type="ECO:0000256" key="3">
    <source>
        <dbReference type="ARBA" id="ARBA00021146"/>
    </source>
</evidence>
<keyword evidence="6" id="KW-0206">Cytoskeleton</keyword>
<dbReference type="AlphaFoldDB" id="A0A0L8HIW9"/>
<dbReference type="PANTHER" id="PTHR14881">
    <property type="entry name" value="LISH DOMAIN-CONTAINING PROTEIN ARMC9"/>
    <property type="match status" value="1"/>
</dbReference>
<dbReference type="PROSITE" id="PS50896">
    <property type="entry name" value="LISH"/>
    <property type="match status" value="1"/>
</dbReference>
<feature type="compositionally biased region" description="Acidic residues" evidence="8">
    <location>
        <begin position="584"/>
        <end position="608"/>
    </location>
</feature>
<evidence type="ECO:0000313" key="11">
    <source>
        <dbReference type="EMBL" id="KOF89162.1"/>
    </source>
</evidence>
<evidence type="ECO:0000259" key="9">
    <source>
        <dbReference type="Pfam" id="PF21050"/>
    </source>
</evidence>
<comment type="subcellular location">
    <subcellularLocation>
        <location evidence="2">Cytoplasm</location>
        <location evidence="2">Cytoskeleton</location>
        <location evidence="2">Cilium basal body</location>
    </subcellularLocation>
    <subcellularLocation>
        <location evidence="1">Cytoplasm</location>
        <location evidence="1">Cytoskeleton</location>
        <location evidence="1">Microtubule organizing center</location>
        <location evidence="1">Centrosome</location>
        <location evidence="1">Centriole</location>
    </subcellularLocation>
</comment>
<evidence type="ECO:0000256" key="4">
    <source>
        <dbReference type="ARBA" id="ARBA00022490"/>
    </source>
</evidence>
<feature type="compositionally biased region" description="Polar residues" evidence="8">
    <location>
        <begin position="780"/>
        <end position="794"/>
    </location>
</feature>
<dbReference type="GO" id="GO:0060271">
    <property type="term" value="P:cilium assembly"/>
    <property type="evidence" value="ECO:0007669"/>
    <property type="project" value="InterPro"/>
</dbReference>
<dbReference type="Pfam" id="PF21050">
    <property type="entry name" value="ARMC9_ARM"/>
    <property type="match status" value="1"/>
</dbReference>
<dbReference type="InterPro" id="IPR040369">
    <property type="entry name" value="ARMC9"/>
</dbReference>
<dbReference type="Gene3D" id="1.25.10.10">
    <property type="entry name" value="Leucine-rich Repeat Variant"/>
    <property type="match status" value="1"/>
</dbReference>
<keyword evidence="7" id="KW-0966">Cell projection</keyword>
<evidence type="ECO:0000256" key="8">
    <source>
        <dbReference type="SAM" id="MobiDB-lite"/>
    </source>
</evidence>
<dbReference type="GO" id="GO:0097542">
    <property type="term" value="C:ciliary tip"/>
    <property type="evidence" value="ECO:0007669"/>
    <property type="project" value="TreeGrafter"/>
</dbReference>
<evidence type="ECO:0000256" key="7">
    <source>
        <dbReference type="ARBA" id="ARBA00023273"/>
    </source>
</evidence>
<proteinExistence type="predicted"/>
<dbReference type="InterPro" id="IPR016024">
    <property type="entry name" value="ARM-type_fold"/>
</dbReference>
<sequence length="800" mass="90195">MVMSGSVRPWPVVAFEGELNAIVKEYLEFGGYEQAQQTFVEECQQKSKPICEISAELVLDDQKKATQKNVLEYFDLGKRKDFLREWNTNIPQDIRSTDMVAKKLEFTLWIHFAVYPMRHKLPTKDSEQAMATFKNFLETQGAELSQTPAFLPYYALPFVQNPTSHPSYKELFKPSWVEDLRNRFQQFWLLSTKADQPQLFQLYRGSPAQTEELREQLHEAREKLNLSNTELHRYMKSNAKLQGDYHDLIGISADLVDALEETALGNTVSPEMLQQICKRLFTHAKQPSIDFNRPGTAGKALRTSIIDVPSKIKGDTPLDFPKVKSDLLSANNHRKSLLLQALRWRLTRTNTQQRTINITSYVHSDLLGCAAASGPYKDIIPKILNSEVADLTGAMSRLINTISSVSVGRSYLARNPGLMASLIDNMKAEQCNSLTRGMILGTLQKLSLRRNFQSLMINVDLVEWLISLLEEYDLVSDYTLEYAVALLMNLCFRTAGKKRCANNPTTALKVLTDLLGLGNDYQEILPYVNGVLYSILAIPSVREAAKDMGIEEIVEGFIKEGHSARELEYIIKQLNSDQTFNDRDSEDEEEDDEEDEEDLEMEPDLDKDDEVKPGNSERLAGEELLSTEYLLRKKQPQDHIMGRQQPLQRPVTPSQMKNTDISPTKTNNDRVPNYTVIEPINETLERPPTRSGSQPPPTASTAISRENNTPSPTGSSKSTTSKKSKTQDAESIAEGGNYSKAFMSRPRILRTPVEGSSNSLSRNTQNRSPPTPKYSDSVPRPTSASKSGKLNGSKTHLFHI</sequence>
<dbReference type="GO" id="GO:0036064">
    <property type="term" value="C:ciliary basal body"/>
    <property type="evidence" value="ECO:0007669"/>
    <property type="project" value="InterPro"/>
</dbReference>
<name>A0A0L8HIW9_OCTBM</name>
<feature type="region of interest" description="Disordered" evidence="8">
    <location>
        <begin position="577"/>
        <end position="800"/>
    </location>
</feature>
<dbReference type="InterPro" id="IPR006594">
    <property type="entry name" value="LisH"/>
</dbReference>
<dbReference type="EMBL" id="KQ418038">
    <property type="protein sequence ID" value="KOF89162.1"/>
    <property type="molecule type" value="Genomic_DNA"/>
</dbReference>
<dbReference type="PANTHER" id="PTHR14881:SF4">
    <property type="entry name" value="LISH DOMAIN-CONTAINING PROTEIN ARMC9"/>
    <property type="match status" value="1"/>
</dbReference>
<dbReference type="InterPro" id="IPR011989">
    <property type="entry name" value="ARM-like"/>
</dbReference>
<reference evidence="11" key="1">
    <citation type="submission" date="2015-07" db="EMBL/GenBank/DDBJ databases">
        <title>MeaNS - Measles Nucleotide Surveillance Program.</title>
        <authorList>
            <person name="Tran T."/>
            <person name="Druce J."/>
        </authorList>
    </citation>
    <scope>NUCLEOTIDE SEQUENCE</scope>
    <source>
        <strain evidence="11">UCB-OBI-ISO-001</strain>
        <tissue evidence="11">Gonad</tissue>
    </source>
</reference>
<dbReference type="InterPro" id="IPR048959">
    <property type="entry name" value="ARMC9_ARM_dom"/>
</dbReference>
<feature type="compositionally biased region" description="Polar residues" evidence="8">
    <location>
        <begin position="699"/>
        <end position="708"/>
    </location>
</feature>
<dbReference type="InterPro" id="IPR048957">
    <property type="entry name" value="ARMC9_LisH"/>
</dbReference>
<dbReference type="SUPFAM" id="SSF48371">
    <property type="entry name" value="ARM repeat"/>
    <property type="match status" value="1"/>
</dbReference>
<feature type="compositionally biased region" description="Low complexity" evidence="8">
    <location>
        <begin position="709"/>
        <end position="721"/>
    </location>
</feature>
<organism evidence="11">
    <name type="scientific">Octopus bimaculoides</name>
    <name type="common">California two-spotted octopus</name>
    <dbReference type="NCBI Taxonomy" id="37653"/>
    <lineage>
        <taxon>Eukaryota</taxon>
        <taxon>Metazoa</taxon>
        <taxon>Spiralia</taxon>
        <taxon>Lophotrochozoa</taxon>
        <taxon>Mollusca</taxon>
        <taxon>Cephalopoda</taxon>
        <taxon>Coleoidea</taxon>
        <taxon>Octopodiformes</taxon>
        <taxon>Octopoda</taxon>
        <taxon>Incirrata</taxon>
        <taxon>Octopodidae</taxon>
        <taxon>Octopus</taxon>
    </lineage>
</organism>
<gene>
    <name evidence="11" type="ORF">OCBIM_22013578mg</name>
</gene>
<feature type="domain" description="ARMC9 CTLH-like" evidence="10">
    <location>
        <begin position="64"/>
        <end position="189"/>
    </location>
</feature>
<evidence type="ECO:0000256" key="2">
    <source>
        <dbReference type="ARBA" id="ARBA00004120"/>
    </source>
</evidence>
<evidence type="ECO:0000256" key="5">
    <source>
        <dbReference type="ARBA" id="ARBA00022794"/>
    </source>
</evidence>
<evidence type="ECO:0000256" key="1">
    <source>
        <dbReference type="ARBA" id="ARBA00004114"/>
    </source>
</evidence>
<evidence type="ECO:0000259" key="10">
    <source>
        <dbReference type="Pfam" id="PF23138"/>
    </source>
</evidence>
<feature type="compositionally biased region" description="Polar residues" evidence="8">
    <location>
        <begin position="645"/>
        <end position="670"/>
    </location>
</feature>
<dbReference type="InterPro" id="IPR056327">
    <property type="entry name" value="ARMC9_CTLH-like_dom"/>
</dbReference>